<evidence type="ECO:0000313" key="2">
    <source>
        <dbReference type="EMBL" id="RLY04779.1"/>
    </source>
</evidence>
<protein>
    <submittedName>
        <fullName evidence="2">Pilus assembly protein</fullName>
    </submittedName>
</protein>
<dbReference type="Pfam" id="PF05857">
    <property type="entry name" value="TraX"/>
    <property type="match status" value="1"/>
</dbReference>
<accession>A0A3L9DYG0</accession>
<feature type="transmembrane region" description="Helical" evidence="1">
    <location>
        <begin position="12"/>
        <end position="28"/>
    </location>
</feature>
<comment type="caution">
    <text evidence="2">The sequence shown here is derived from an EMBL/GenBank/DDBJ whole genome shotgun (WGS) entry which is preliminary data.</text>
</comment>
<feature type="transmembrane region" description="Helical" evidence="1">
    <location>
        <begin position="144"/>
        <end position="170"/>
    </location>
</feature>
<dbReference type="InterPro" id="IPR008875">
    <property type="entry name" value="TraX"/>
</dbReference>
<keyword evidence="1" id="KW-1133">Transmembrane helix</keyword>
<reference evidence="2 3" key="1">
    <citation type="submission" date="2018-10" db="EMBL/GenBank/DDBJ databases">
        <title>Streptococcus hillyeri sp. nov., isolated from equine tracheal sample.</title>
        <authorList>
            <person name="Macfadyen A.C."/>
            <person name="Waller A."/>
            <person name="Paterson G.K."/>
        </authorList>
    </citation>
    <scope>NUCLEOTIDE SEQUENCE [LARGE SCALE GENOMIC DNA]</scope>
    <source>
        <strain evidence="2 3">28462</strain>
    </source>
</reference>
<evidence type="ECO:0000313" key="3">
    <source>
        <dbReference type="Proteomes" id="UP000279194"/>
    </source>
</evidence>
<keyword evidence="1" id="KW-0812">Transmembrane</keyword>
<keyword evidence="3" id="KW-1185">Reference proteome</keyword>
<dbReference type="Proteomes" id="UP000279194">
    <property type="component" value="Unassembled WGS sequence"/>
</dbReference>
<name>A0A3L9DYG0_9STRE</name>
<feature type="transmembrane region" description="Helical" evidence="1">
    <location>
        <begin position="48"/>
        <end position="72"/>
    </location>
</feature>
<evidence type="ECO:0000256" key="1">
    <source>
        <dbReference type="SAM" id="Phobius"/>
    </source>
</evidence>
<dbReference type="RefSeq" id="WP_121834619.1">
    <property type="nucleotide sequence ID" value="NZ_CP163513.1"/>
</dbReference>
<dbReference type="AlphaFoldDB" id="A0A3L9DYG0"/>
<proteinExistence type="predicted"/>
<dbReference type="EMBL" id="RCVM01000002">
    <property type="protein sequence ID" value="RLY04779.1"/>
    <property type="molecule type" value="Genomic_DNA"/>
</dbReference>
<gene>
    <name evidence="2" type="ORF">EAF07_01955</name>
</gene>
<organism evidence="2 3">
    <name type="scientific">Streptococcus hillyeri</name>
    <dbReference type="NCBI Taxonomy" id="2282420"/>
    <lineage>
        <taxon>Bacteria</taxon>
        <taxon>Bacillati</taxon>
        <taxon>Bacillota</taxon>
        <taxon>Bacilli</taxon>
        <taxon>Lactobacillales</taxon>
        <taxon>Streptococcaceae</taxon>
        <taxon>Streptococcus</taxon>
    </lineage>
</organism>
<feature type="transmembrane region" description="Helical" evidence="1">
    <location>
        <begin position="115"/>
        <end position="132"/>
    </location>
</feature>
<feature type="transmembrane region" description="Helical" evidence="1">
    <location>
        <begin position="230"/>
        <end position="251"/>
    </location>
</feature>
<feature type="transmembrane region" description="Helical" evidence="1">
    <location>
        <begin position="176"/>
        <end position="195"/>
    </location>
</feature>
<keyword evidence="1" id="KW-0472">Membrane</keyword>
<sequence>MKKCFTSSTLKMVAVVAMVLDHFSQIILEQGIILTAPYSMLTDAQFSILLFVSELFHILGRVAFPIFCFLLVEGFLCTRSLKRYFLNLGVFAVLSEPIYDLALTGKLFSLRQQNVLFTLLLGLAVLTVIQHYKGNVIRSSLAVLLGATLSYIFSFDGWYYGIFLISVFYLFRDKPVLKTVLAALVMYICGLDFSIQGLMEPNFLLSVFSLLFINLYNGERGLQSKYFFYWFYPVHLLLLILINTYIIIPIISR</sequence>
<dbReference type="OrthoDB" id="9781069at2"/>